<evidence type="ECO:0000313" key="3">
    <source>
        <dbReference type="Proteomes" id="UP000692954"/>
    </source>
</evidence>
<evidence type="ECO:0000313" key="2">
    <source>
        <dbReference type="EMBL" id="CAD8084489.1"/>
    </source>
</evidence>
<organism evidence="2 3">
    <name type="scientific">Paramecium sonneborni</name>
    <dbReference type="NCBI Taxonomy" id="65129"/>
    <lineage>
        <taxon>Eukaryota</taxon>
        <taxon>Sar</taxon>
        <taxon>Alveolata</taxon>
        <taxon>Ciliophora</taxon>
        <taxon>Intramacronucleata</taxon>
        <taxon>Oligohymenophorea</taxon>
        <taxon>Peniculida</taxon>
        <taxon>Parameciidae</taxon>
        <taxon>Paramecium</taxon>
    </lineage>
</organism>
<accession>A0A8S1MY70</accession>
<evidence type="ECO:0000256" key="1">
    <source>
        <dbReference type="SAM" id="SignalP"/>
    </source>
</evidence>
<feature type="signal peptide" evidence="1">
    <location>
        <begin position="1"/>
        <end position="23"/>
    </location>
</feature>
<protein>
    <recommendedName>
        <fullName evidence="4">Mini antigen</fullName>
    </recommendedName>
</protein>
<dbReference type="Proteomes" id="UP000692954">
    <property type="component" value="Unassembled WGS sequence"/>
</dbReference>
<comment type="caution">
    <text evidence="2">The sequence shown here is derived from an EMBL/GenBank/DDBJ whole genome shotgun (WGS) entry which is preliminary data.</text>
</comment>
<proteinExistence type="predicted"/>
<keyword evidence="3" id="KW-1185">Reference proteome</keyword>
<reference evidence="2" key="1">
    <citation type="submission" date="2021-01" db="EMBL/GenBank/DDBJ databases">
        <authorList>
            <consortium name="Genoscope - CEA"/>
            <person name="William W."/>
        </authorList>
    </citation>
    <scope>NUCLEOTIDE SEQUENCE</scope>
</reference>
<evidence type="ECO:0008006" key="4">
    <source>
        <dbReference type="Google" id="ProtNLM"/>
    </source>
</evidence>
<dbReference type="AlphaFoldDB" id="A0A8S1MY70"/>
<feature type="chain" id="PRO_5035792854" description="Mini antigen" evidence="1">
    <location>
        <begin position="24"/>
        <end position="287"/>
    </location>
</feature>
<sequence length="287" mass="32510">MKKFIIGYILLVIVNSATPLSLSQFNQCTCQNAKQQDDCLIDYCIWDPNQSTCSNKSCSVFNKNDCLGVPSPFKCVWNYTSSKCESFTKCADYTFSIPDGERCYALFKCQVDVNTINNTDQTVKCMDRTSDSAKSIGSCDKVPFNECLWLVTSDGKQCIRNTQTQACETKLITKCSDYTTNDSCNTQACFWEATTCKPLTCSYFNDKSCILYFSFDFKQVTFCNWNGKSCLDLDTTTLTQQQCLSFTLYSYIWDPDTKKCEVCSEQEESSSTGFLIYTSLLMALVFN</sequence>
<gene>
    <name evidence="2" type="ORF">PSON_ATCC_30995.1.T0470012</name>
</gene>
<dbReference type="EMBL" id="CAJJDN010000047">
    <property type="protein sequence ID" value="CAD8084489.1"/>
    <property type="molecule type" value="Genomic_DNA"/>
</dbReference>
<name>A0A8S1MY70_9CILI</name>
<keyword evidence="1" id="KW-0732">Signal</keyword>